<dbReference type="PANTHER" id="PTHR47637">
    <property type="entry name" value="CHAPERONE SURA"/>
    <property type="match status" value="1"/>
</dbReference>
<dbReference type="InterPro" id="IPR046357">
    <property type="entry name" value="PPIase_dom_sf"/>
</dbReference>
<keyword evidence="1" id="KW-0732">Signal</keyword>
<dbReference type="Pfam" id="PF00639">
    <property type="entry name" value="Rotamase"/>
    <property type="match status" value="2"/>
</dbReference>
<keyword evidence="2 4" id="KW-0413">Isomerase</keyword>
<dbReference type="RefSeq" id="WP_109405314.1">
    <property type="nucleotide sequence ID" value="NZ_QFFG01000004.1"/>
</dbReference>
<evidence type="ECO:0000259" key="3">
    <source>
        <dbReference type="PROSITE" id="PS50198"/>
    </source>
</evidence>
<dbReference type="InterPro" id="IPR000297">
    <property type="entry name" value="PPIase_PpiC"/>
</dbReference>
<evidence type="ECO:0000256" key="1">
    <source>
        <dbReference type="ARBA" id="ARBA00022729"/>
    </source>
</evidence>
<accession>A0A2U2J9H5</accession>
<dbReference type="InterPro" id="IPR050280">
    <property type="entry name" value="OMP_Chaperone_SurA"/>
</dbReference>
<evidence type="ECO:0000313" key="4">
    <source>
        <dbReference type="EMBL" id="PWG04998.1"/>
    </source>
</evidence>
<proteinExistence type="predicted"/>
<keyword evidence="2" id="KW-0697">Rotamase</keyword>
<dbReference type="PROSITE" id="PS50198">
    <property type="entry name" value="PPIC_PPIASE_2"/>
    <property type="match status" value="2"/>
</dbReference>
<comment type="caution">
    <text evidence="4">The sequence shown here is derived from an EMBL/GenBank/DDBJ whole genome shotgun (WGS) entry which is preliminary data.</text>
</comment>
<evidence type="ECO:0000256" key="2">
    <source>
        <dbReference type="PROSITE-ProRule" id="PRU00278"/>
    </source>
</evidence>
<feature type="domain" description="PpiC" evidence="3">
    <location>
        <begin position="285"/>
        <end position="398"/>
    </location>
</feature>
<feature type="domain" description="PpiC" evidence="3">
    <location>
        <begin position="182"/>
        <end position="282"/>
    </location>
</feature>
<dbReference type="Gene3D" id="3.10.50.40">
    <property type="match status" value="2"/>
</dbReference>
<dbReference type="Proteomes" id="UP000245670">
    <property type="component" value="Unassembled WGS sequence"/>
</dbReference>
<dbReference type="OrthoDB" id="14196at2"/>
<dbReference type="SUPFAM" id="SSF54534">
    <property type="entry name" value="FKBP-like"/>
    <property type="match status" value="2"/>
</dbReference>
<keyword evidence="5" id="KW-1185">Reference proteome</keyword>
<dbReference type="InterPro" id="IPR027304">
    <property type="entry name" value="Trigger_fact/SurA_dom_sf"/>
</dbReference>
<dbReference type="SUPFAM" id="SSF109998">
    <property type="entry name" value="Triger factor/SurA peptide-binding domain-like"/>
    <property type="match status" value="1"/>
</dbReference>
<dbReference type="PANTHER" id="PTHR47637:SF1">
    <property type="entry name" value="CHAPERONE SURA"/>
    <property type="match status" value="1"/>
</dbReference>
<dbReference type="AlphaFoldDB" id="A0A2U2J9H5"/>
<gene>
    <name evidence="4" type="ORF">DIS07_11070</name>
</gene>
<sequence length="462" mass="52918">MLHKTTVSKYIKIQLLTAFIVFFSVNLNAQKSIKIDGVAVVIGKNIVLESDIAKFKQEVEIRSEGKITISNCEMLEELMQQKLLAHHAIIDSVTVSEGEINQRVERSIQFFTQQYGDVKKVVKAYGFNDLADLKKELYGVQKENLLIEKEQRKITEKIDVTPEEVRLYFNGLKEKGELPQFPAEIELAQIVVLASPTEEENERVIAKLNEIKKQIEEGASFKMKAIINSDDPGVTQNGGEYTITKQSSFIKEFKEMAFSLDVGQVSKPFKSNFGYHIMQLHSIKGNTRVASHILMKPEVPDEKLKEVKLKVEGIVQDIKSGKITFQEAVKKYSQDIETKNSGGLIINPSTGESRFDLTRMDPAFYARVNDLEKGGMTDVFYDEDRENGKMFKFILMRDRVNTHKADLVKDYVKIQQLALQKKKEETIEKWSKSKIRDTYIKLGKEYSSCTFKKNWKKETSPR</sequence>
<dbReference type="GO" id="GO:0003755">
    <property type="term" value="F:peptidyl-prolyl cis-trans isomerase activity"/>
    <property type="evidence" value="ECO:0007669"/>
    <property type="project" value="UniProtKB-KW"/>
</dbReference>
<protein>
    <submittedName>
        <fullName evidence="4">Peptidylprolyl isomerase</fullName>
    </submittedName>
</protein>
<reference evidence="4 5" key="1">
    <citation type="submission" date="2018-05" db="EMBL/GenBank/DDBJ databases">
        <title>Polaribacter aquimarinus sp. nov., isolated from sediment in a sediment of sea.</title>
        <authorList>
            <person name="Lu D."/>
        </authorList>
    </citation>
    <scope>NUCLEOTIDE SEQUENCE [LARGE SCALE GENOMIC DNA]</scope>
    <source>
        <strain evidence="4 5">ZY113</strain>
    </source>
</reference>
<name>A0A2U2J9H5_9FLAO</name>
<organism evidence="4 5">
    <name type="scientific">Polaribacter aquimarinus</name>
    <dbReference type="NCBI Taxonomy" id="2100726"/>
    <lineage>
        <taxon>Bacteria</taxon>
        <taxon>Pseudomonadati</taxon>
        <taxon>Bacteroidota</taxon>
        <taxon>Flavobacteriia</taxon>
        <taxon>Flavobacteriales</taxon>
        <taxon>Flavobacteriaceae</taxon>
    </lineage>
</organism>
<evidence type="ECO:0000313" key="5">
    <source>
        <dbReference type="Proteomes" id="UP000245670"/>
    </source>
</evidence>
<dbReference type="EMBL" id="QFFG01000004">
    <property type="protein sequence ID" value="PWG04998.1"/>
    <property type="molecule type" value="Genomic_DNA"/>
</dbReference>